<evidence type="ECO:0000259" key="2">
    <source>
        <dbReference type="Pfam" id="PF07653"/>
    </source>
</evidence>
<reference evidence="3" key="1">
    <citation type="submission" date="2021-01" db="EMBL/GenBank/DDBJ databases">
        <title>A chromosome-scale assembly of European eel, Anguilla anguilla.</title>
        <authorList>
            <person name="Henkel C."/>
            <person name="Jong-Raadsen S.A."/>
            <person name="Dufour S."/>
            <person name="Weltzien F.-A."/>
            <person name="Palstra A.P."/>
            <person name="Pelster B."/>
            <person name="Spaink H.P."/>
            <person name="Van Den Thillart G.E."/>
            <person name="Jansen H."/>
            <person name="Zahm M."/>
            <person name="Klopp C."/>
            <person name="Cedric C."/>
            <person name="Louis A."/>
            <person name="Berthelot C."/>
            <person name="Parey E."/>
            <person name="Roest Crollius H."/>
            <person name="Montfort J."/>
            <person name="Robinson-Rechavi M."/>
            <person name="Bucao C."/>
            <person name="Bouchez O."/>
            <person name="Gislard M."/>
            <person name="Lluch J."/>
            <person name="Milhes M."/>
            <person name="Lampietro C."/>
            <person name="Lopez Roques C."/>
            <person name="Donnadieu C."/>
            <person name="Braasch I."/>
            <person name="Desvignes T."/>
            <person name="Postlethwait J."/>
            <person name="Bobe J."/>
            <person name="Guiguen Y."/>
            <person name="Dirks R."/>
        </authorList>
    </citation>
    <scope>NUCLEOTIDE SEQUENCE</scope>
    <source>
        <strain evidence="3">Tag_6206</strain>
        <tissue evidence="3">Liver</tissue>
    </source>
</reference>
<evidence type="ECO:0000256" key="1">
    <source>
        <dbReference type="ARBA" id="ARBA00022443"/>
    </source>
</evidence>
<dbReference type="AlphaFoldDB" id="A0A9D3LU31"/>
<feature type="domain" description="SH3" evidence="2">
    <location>
        <begin position="30"/>
        <end position="65"/>
    </location>
</feature>
<gene>
    <name evidence="3" type="ORF">ANANG_G00269560</name>
</gene>
<comment type="caution">
    <text evidence="3">The sequence shown here is derived from an EMBL/GenBank/DDBJ whole genome shotgun (WGS) entry which is preliminary data.</text>
</comment>
<dbReference type="Pfam" id="PF07653">
    <property type="entry name" value="SH3_2"/>
    <property type="match status" value="1"/>
</dbReference>
<dbReference type="EMBL" id="JAFIRN010000015">
    <property type="protein sequence ID" value="KAG5835195.1"/>
    <property type="molecule type" value="Genomic_DNA"/>
</dbReference>
<accession>A0A9D3LU31</accession>
<dbReference type="Proteomes" id="UP001044222">
    <property type="component" value="Chromosome 15"/>
</dbReference>
<evidence type="ECO:0000313" key="3">
    <source>
        <dbReference type="EMBL" id="KAG5835195.1"/>
    </source>
</evidence>
<dbReference type="SUPFAM" id="SSF50044">
    <property type="entry name" value="SH3-domain"/>
    <property type="match status" value="1"/>
</dbReference>
<keyword evidence="4" id="KW-1185">Reference proteome</keyword>
<sequence>MSYIQYDCNLSFGLVDDHYMGPAVRSVLTTVGDMVKVTRMNISGQWEGEVNGRRGLFPFTHVKIIDPLNPDESE</sequence>
<evidence type="ECO:0000313" key="4">
    <source>
        <dbReference type="Proteomes" id="UP001044222"/>
    </source>
</evidence>
<name>A0A9D3LU31_ANGAN</name>
<dbReference type="InterPro" id="IPR036028">
    <property type="entry name" value="SH3-like_dom_sf"/>
</dbReference>
<protein>
    <recommendedName>
        <fullName evidence="2">SH3 domain-containing protein</fullName>
    </recommendedName>
</protein>
<dbReference type="InterPro" id="IPR001452">
    <property type="entry name" value="SH3_domain"/>
</dbReference>
<dbReference type="Gene3D" id="2.30.30.40">
    <property type="entry name" value="SH3 Domains"/>
    <property type="match status" value="1"/>
</dbReference>
<proteinExistence type="predicted"/>
<organism evidence="3 4">
    <name type="scientific">Anguilla anguilla</name>
    <name type="common">European freshwater eel</name>
    <name type="synonym">Muraena anguilla</name>
    <dbReference type="NCBI Taxonomy" id="7936"/>
    <lineage>
        <taxon>Eukaryota</taxon>
        <taxon>Metazoa</taxon>
        <taxon>Chordata</taxon>
        <taxon>Craniata</taxon>
        <taxon>Vertebrata</taxon>
        <taxon>Euteleostomi</taxon>
        <taxon>Actinopterygii</taxon>
        <taxon>Neopterygii</taxon>
        <taxon>Teleostei</taxon>
        <taxon>Anguilliformes</taxon>
        <taxon>Anguillidae</taxon>
        <taxon>Anguilla</taxon>
    </lineage>
</organism>
<keyword evidence="1" id="KW-0728">SH3 domain</keyword>